<dbReference type="InterPro" id="IPR011251">
    <property type="entry name" value="Luciferase-like_dom"/>
</dbReference>
<dbReference type="GO" id="GO:0008726">
    <property type="term" value="F:alkanesulfonate monooxygenase activity"/>
    <property type="evidence" value="ECO:0007669"/>
    <property type="project" value="TreeGrafter"/>
</dbReference>
<dbReference type="InterPro" id="IPR036661">
    <property type="entry name" value="Luciferase-like_sf"/>
</dbReference>
<dbReference type="PANTHER" id="PTHR42847">
    <property type="entry name" value="ALKANESULFONATE MONOOXYGENASE"/>
    <property type="match status" value="1"/>
</dbReference>
<dbReference type="GO" id="GO:0046306">
    <property type="term" value="P:alkanesulfonate catabolic process"/>
    <property type="evidence" value="ECO:0007669"/>
    <property type="project" value="TreeGrafter"/>
</dbReference>
<organism evidence="8">
    <name type="scientific">freshwater metagenome</name>
    <dbReference type="NCBI Taxonomy" id="449393"/>
    <lineage>
        <taxon>unclassified sequences</taxon>
        <taxon>metagenomes</taxon>
        <taxon>ecological metagenomes</taxon>
    </lineage>
</organism>
<dbReference type="PANTHER" id="PTHR42847:SF8">
    <property type="entry name" value="CONSERVED PROTEIN"/>
    <property type="match status" value="1"/>
</dbReference>
<dbReference type="Pfam" id="PF00296">
    <property type="entry name" value="Bac_luciferase"/>
    <property type="match status" value="1"/>
</dbReference>
<feature type="domain" description="Luciferase-like" evidence="5">
    <location>
        <begin position="7"/>
        <end position="227"/>
    </location>
</feature>
<evidence type="ECO:0000259" key="5">
    <source>
        <dbReference type="Pfam" id="PF00296"/>
    </source>
</evidence>
<protein>
    <submittedName>
        <fullName evidence="8">Unannotated protein</fullName>
    </submittedName>
</protein>
<keyword evidence="1" id="KW-0285">Flavoprotein</keyword>
<evidence type="ECO:0000313" key="6">
    <source>
        <dbReference type="EMBL" id="CAB4745818.1"/>
    </source>
</evidence>
<name>A0A6J7FPG5_9ZZZZ</name>
<evidence type="ECO:0000313" key="8">
    <source>
        <dbReference type="EMBL" id="CAB4897381.1"/>
    </source>
</evidence>
<accession>A0A6J7FPG5</accession>
<proteinExistence type="predicted"/>
<dbReference type="EMBL" id="CAFBMH010000015">
    <property type="protein sequence ID" value="CAB4897381.1"/>
    <property type="molecule type" value="Genomic_DNA"/>
</dbReference>
<keyword evidence="3" id="KW-0560">Oxidoreductase</keyword>
<keyword evidence="4" id="KW-0503">Monooxygenase</keyword>
<evidence type="ECO:0000256" key="4">
    <source>
        <dbReference type="ARBA" id="ARBA00023033"/>
    </source>
</evidence>
<sequence length="271" mass="29719">MRFGLDVSQQRLAWPEIASRVRFGDEAGFAGVWGFDHFQPMYGEGPGECFEGMTTLAAWSGIATRARLGLLVAGMTYRHPSVFAAEAITIDHASGGRLELAYGAAWFEKEHRELGIAFASTSDRIDAFEEALQVVRGLLTTDDFTFEGRHFSVRGATLLPRPLQAPHPPIWIGAMGEKRMLPIAARYADVWHAFGTPESLTPKSQRLSDLAEAAGRDPADIRRSSSLSLEGDLEEIASTIDAWRAAGFTELICGWPSEGRSKVAQFASRFL</sequence>
<dbReference type="AlphaFoldDB" id="A0A6J7FPG5"/>
<dbReference type="Gene3D" id="3.20.20.30">
    <property type="entry name" value="Luciferase-like domain"/>
    <property type="match status" value="1"/>
</dbReference>
<dbReference type="EMBL" id="CAEZYR010000049">
    <property type="protein sequence ID" value="CAB4745818.1"/>
    <property type="molecule type" value="Genomic_DNA"/>
</dbReference>
<evidence type="ECO:0000256" key="2">
    <source>
        <dbReference type="ARBA" id="ARBA00022643"/>
    </source>
</evidence>
<dbReference type="InterPro" id="IPR050172">
    <property type="entry name" value="SsuD_RutA_monooxygenase"/>
</dbReference>
<evidence type="ECO:0000256" key="3">
    <source>
        <dbReference type="ARBA" id="ARBA00023002"/>
    </source>
</evidence>
<evidence type="ECO:0000256" key="1">
    <source>
        <dbReference type="ARBA" id="ARBA00022630"/>
    </source>
</evidence>
<dbReference type="EMBL" id="CAFABA010000047">
    <property type="protein sequence ID" value="CAB4829746.1"/>
    <property type="molecule type" value="Genomic_DNA"/>
</dbReference>
<dbReference type="SUPFAM" id="SSF51679">
    <property type="entry name" value="Bacterial luciferase-like"/>
    <property type="match status" value="1"/>
</dbReference>
<evidence type="ECO:0000313" key="7">
    <source>
        <dbReference type="EMBL" id="CAB4829746.1"/>
    </source>
</evidence>
<reference evidence="8" key="1">
    <citation type="submission" date="2020-05" db="EMBL/GenBank/DDBJ databases">
        <authorList>
            <person name="Chiriac C."/>
            <person name="Salcher M."/>
            <person name="Ghai R."/>
            <person name="Kavagutti S V."/>
        </authorList>
    </citation>
    <scope>NUCLEOTIDE SEQUENCE</scope>
</reference>
<gene>
    <name evidence="6" type="ORF">UFOPK2754_01501</name>
    <name evidence="7" type="ORF">UFOPK3139_01334</name>
    <name evidence="8" type="ORF">UFOPK3543_00660</name>
</gene>
<keyword evidence="2" id="KW-0288">FMN</keyword>